<protein>
    <recommendedName>
        <fullName evidence="1">Rhamnogalacturonase A/B/Epimerase-like pectate lyase domain-containing protein</fullName>
    </recommendedName>
</protein>
<organism evidence="2">
    <name type="scientific">uncultured Mycobacterium sp</name>
    <dbReference type="NCBI Taxonomy" id="171292"/>
    <lineage>
        <taxon>Bacteria</taxon>
        <taxon>Bacillati</taxon>
        <taxon>Actinomycetota</taxon>
        <taxon>Actinomycetes</taxon>
        <taxon>Mycobacteriales</taxon>
        <taxon>Mycobacteriaceae</taxon>
        <taxon>Mycobacterium</taxon>
        <taxon>environmental samples</taxon>
    </lineage>
</organism>
<dbReference type="Pfam" id="PF12708">
    <property type="entry name" value="Pect-lyase_RHGA_epim"/>
    <property type="match status" value="1"/>
</dbReference>
<dbReference type="Gene3D" id="2.160.20.10">
    <property type="entry name" value="Single-stranded right-handed beta-helix, Pectin lyase-like"/>
    <property type="match status" value="1"/>
</dbReference>
<dbReference type="EMBL" id="FLQS01000041">
    <property type="protein sequence ID" value="SBS77622.1"/>
    <property type="molecule type" value="Genomic_DNA"/>
</dbReference>
<sequence length="502" mass="52607">MRGFSRRRLLLGLPAMGVVVAFARHEVHRTVNVRHYGAQGDGVSDDSAAIRHAVTALRPNSTLYFPSGTYRFADRHPKGDAAIVIAGIGEVTVEFAAGAELVMDNLDPATHTGTSHGILVHGPAVDVELRNVAIRWSQPAPRSMGDGIRIVGDPFSLGWRHGPVSRVALSNCLIQGSPQAGVIMIGVSDIRVDGLRSENTRADGLHFNACRRARIDNYTAVAAGDDGLALVTYYAPDKTIDAAAETFSFPDLTSWSNDDFAVTNVTIDGGRANGVRLSGARAVTLTGLVATGLDSGAAVMVDSAAPGNDVGWHYVASRGVRVSDLAIDSCETGIHVLARPSDDIDRRFTQFDVAIEGAAIRNCANWSVRAESLTDQRATGFGLRSCTVEASSATGGNGGVGLASTKHSRLNAISIRHSQAVLAFAANDAGDLAVDRLAVTITDGSPADEPGPCTGFENCDGVVDDLSIAWDSAPATWSPVHLTDEAAGVGQSAHGRLTIRTV</sequence>
<reference evidence="2" key="1">
    <citation type="submission" date="2016-03" db="EMBL/GenBank/DDBJ databases">
        <authorList>
            <person name="Ploux O."/>
        </authorList>
    </citation>
    <scope>NUCLEOTIDE SEQUENCE</scope>
    <source>
        <strain evidence="2">UC10</strain>
    </source>
</reference>
<dbReference type="InterPro" id="IPR012334">
    <property type="entry name" value="Pectin_lyas_fold"/>
</dbReference>
<evidence type="ECO:0000313" key="2">
    <source>
        <dbReference type="EMBL" id="SBS77622.1"/>
    </source>
</evidence>
<proteinExistence type="predicted"/>
<dbReference type="SMART" id="SM00710">
    <property type="entry name" value="PbH1"/>
    <property type="match status" value="6"/>
</dbReference>
<dbReference type="InterPro" id="IPR011050">
    <property type="entry name" value="Pectin_lyase_fold/virulence"/>
</dbReference>
<dbReference type="AlphaFoldDB" id="A0A1Y5PG13"/>
<dbReference type="SUPFAM" id="SSF51126">
    <property type="entry name" value="Pectin lyase-like"/>
    <property type="match status" value="1"/>
</dbReference>
<feature type="domain" description="Rhamnogalacturonase A/B/Epimerase-like pectate lyase" evidence="1">
    <location>
        <begin position="31"/>
        <end position="76"/>
    </location>
</feature>
<dbReference type="InterPro" id="IPR024535">
    <property type="entry name" value="RHGA/B-epi-like_pectate_lyase"/>
</dbReference>
<evidence type="ECO:0000259" key="1">
    <source>
        <dbReference type="Pfam" id="PF12708"/>
    </source>
</evidence>
<name>A0A1Y5PG13_9MYCO</name>
<dbReference type="InterPro" id="IPR006626">
    <property type="entry name" value="PbH1"/>
</dbReference>
<accession>A0A1Y5PG13</accession>
<gene>
    <name evidence="2" type="ORF">MHPYR_460008</name>
</gene>